<dbReference type="STRING" id="1499967.U27_03896"/>
<protein>
    <submittedName>
        <fullName evidence="1">Addiction module component, TIGR02574 family</fullName>
    </submittedName>
</protein>
<keyword evidence="2" id="KW-1185">Reference proteome</keyword>
<organism evidence="1">
    <name type="scientific">Vecturithrix granuli</name>
    <dbReference type="NCBI Taxonomy" id="1499967"/>
    <lineage>
        <taxon>Bacteria</taxon>
        <taxon>Candidatus Moduliflexota</taxon>
        <taxon>Candidatus Vecturitrichia</taxon>
        <taxon>Candidatus Vecturitrichales</taxon>
        <taxon>Candidatus Vecturitrichaceae</taxon>
        <taxon>Candidatus Vecturithrix</taxon>
    </lineage>
</organism>
<dbReference type="Proteomes" id="UP000030661">
    <property type="component" value="Unassembled WGS sequence"/>
</dbReference>
<name>A0A081BX77_VECG1</name>
<dbReference type="Pfam" id="PF09720">
    <property type="entry name" value="Unstab_antitox"/>
    <property type="match status" value="1"/>
</dbReference>
<dbReference type="NCBIfam" id="TIGR02574">
    <property type="entry name" value="stabl_TIGR02574"/>
    <property type="match status" value="1"/>
</dbReference>
<evidence type="ECO:0000313" key="1">
    <source>
        <dbReference type="EMBL" id="GAK56932.1"/>
    </source>
</evidence>
<proteinExistence type="predicted"/>
<evidence type="ECO:0000313" key="2">
    <source>
        <dbReference type="Proteomes" id="UP000030661"/>
    </source>
</evidence>
<dbReference type="AlphaFoldDB" id="A0A081BX77"/>
<reference evidence="1" key="1">
    <citation type="journal article" date="2015" name="PeerJ">
        <title>First genomic representation of candidate bacterial phylum KSB3 points to enhanced environmental sensing as a trigger of wastewater bulking.</title>
        <authorList>
            <person name="Sekiguchi Y."/>
            <person name="Ohashi A."/>
            <person name="Parks D.H."/>
            <person name="Yamauchi T."/>
            <person name="Tyson G.W."/>
            <person name="Hugenholtz P."/>
        </authorList>
    </citation>
    <scope>NUCLEOTIDE SEQUENCE [LARGE SCALE GENOMIC DNA]</scope>
</reference>
<dbReference type="EMBL" id="DF820465">
    <property type="protein sequence ID" value="GAK56932.1"/>
    <property type="molecule type" value="Genomic_DNA"/>
</dbReference>
<dbReference type="HOGENOM" id="CLU_177580_3_0_0"/>
<dbReference type="InterPro" id="IPR013406">
    <property type="entry name" value="CHP02574_addiction_mod"/>
</dbReference>
<sequence length="76" mass="8436">MSAAAALVDQVFALSVDDRAILAHRIWESIEHFLSADVEQAWLDEAERRWQEIEAGGIQCIPAKDAIKLARMSLAS</sequence>
<gene>
    <name evidence="1" type="ORF">U27_03896</name>
</gene>
<accession>A0A081BX77</accession>